<proteinExistence type="predicted"/>
<reference evidence="2" key="1">
    <citation type="journal article" date="2023" name="Science">
        <title>Genome structures resolve the early diversification of teleost fishes.</title>
        <authorList>
            <person name="Parey E."/>
            <person name="Louis A."/>
            <person name="Montfort J."/>
            <person name="Bouchez O."/>
            <person name="Roques C."/>
            <person name="Iampietro C."/>
            <person name="Lluch J."/>
            <person name="Castinel A."/>
            <person name="Donnadieu C."/>
            <person name="Desvignes T."/>
            <person name="Floi Bucao C."/>
            <person name="Jouanno E."/>
            <person name="Wen M."/>
            <person name="Mejri S."/>
            <person name="Dirks R."/>
            <person name="Jansen H."/>
            <person name="Henkel C."/>
            <person name="Chen W.J."/>
            <person name="Zahm M."/>
            <person name="Cabau C."/>
            <person name="Klopp C."/>
            <person name="Thompson A.W."/>
            <person name="Robinson-Rechavi M."/>
            <person name="Braasch I."/>
            <person name="Lecointre G."/>
            <person name="Bobe J."/>
            <person name="Postlethwait J.H."/>
            <person name="Berthelot C."/>
            <person name="Roest Crollius H."/>
            <person name="Guiguen Y."/>
        </authorList>
    </citation>
    <scope>NUCLEOTIDE SEQUENCE</scope>
    <source>
        <strain evidence="2">NC1722</strain>
    </source>
</reference>
<evidence type="ECO:0000313" key="2">
    <source>
        <dbReference type="EMBL" id="KAJ8373233.1"/>
    </source>
</evidence>
<dbReference type="AlphaFoldDB" id="A0AAD7W2H0"/>
<name>A0AAD7W2H0_9TELE</name>
<accession>A0AAD7W2H0</accession>
<feature type="region of interest" description="Disordered" evidence="1">
    <location>
        <begin position="100"/>
        <end position="130"/>
    </location>
</feature>
<protein>
    <submittedName>
        <fullName evidence="2">Uncharacterized protein</fullName>
    </submittedName>
</protein>
<gene>
    <name evidence="2" type="ORF">AAFF_G00267250</name>
</gene>
<evidence type="ECO:0000256" key="1">
    <source>
        <dbReference type="SAM" id="MobiDB-lite"/>
    </source>
</evidence>
<organism evidence="2 3">
    <name type="scientific">Aldrovandia affinis</name>
    <dbReference type="NCBI Taxonomy" id="143900"/>
    <lineage>
        <taxon>Eukaryota</taxon>
        <taxon>Metazoa</taxon>
        <taxon>Chordata</taxon>
        <taxon>Craniata</taxon>
        <taxon>Vertebrata</taxon>
        <taxon>Euteleostomi</taxon>
        <taxon>Actinopterygii</taxon>
        <taxon>Neopterygii</taxon>
        <taxon>Teleostei</taxon>
        <taxon>Notacanthiformes</taxon>
        <taxon>Halosauridae</taxon>
        <taxon>Aldrovandia</taxon>
    </lineage>
</organism>
<comment type="caution">
    <text evidence="2">The sequence shown here is derived from an EMBL/GenBank/DDBJ whole genome shotgun (WGS) entry which is preliminary data.</text>
</comment>
<feature type="region of interest" description="Disordered" evidence="1">
    <location>
        <begin position="1"/>
        <end position="41"/>
    </location>
</feature>
<evidence type="ECO:0000313" key="3">
    <source>
        <dbReference type="Proteomes" id="UP001221898"/>
    </source>
</evidence>
<sequence>MSSPLSMLGKNKRVPLPGGQKQGRRGVPFKETPRAGHEAALMGDIIAPGLRLRGAAEAPSMSRSKVAQRNSSITAPGLSDFELMTTTLEKLGQLERKVNTQTQDIQSKKLPQELSHWSPTPSYRVLEQKC</sequence>
<dbReference type="EMBL" id="JAINUG010000369">
    <property type="protein sequence ID" value="KAJ8373233.1"/>
    <property type="molecule type" value="Genomic_DNA"/>
</dbReference>
<keyword evidence="3" id="KW-1185">Reference proteome</keyword>
<dbReference type="Proteomes" id="UP001221898">
    <property type="component" value="Unassembled WGS sequence"/>
</dbReference>